<dbReference type="EMBL" id="AYZJ01000004">
    <property type="protein sequence ID" value="KRN25826.1"/>
    <property type="molecule type" value="Genomic_DNA"/>
</dbReference>
<dbReference type="Proteomes" id="UP000050865">
    <property type="component" value="Unassembled WGS sequence"/>
</dbReference>
<evidence type="ECO:0000256" key="2">
    <source>
        <dbReference type="SAM" id="SignalP"/>
    </source>
</evidence>
<evidence type="ECO:0000313" key="3">
    <source>
        <dbReference type="EMBL" id="KRN25826.1"/>
    </source>
</evidence>
<accession>A0A0R2FBJ8</accession>
<dbReference type="SUPFAM" id="SSF51445">
    <property type="entry name" value="(Trans)glycosidases"/>
    <property type="match status" value="1"/>
</dbReference>
<protein>
    <submittedName>
        <fullName evidence="3">Lyzozyme M1</fullName>
    </submittedName>
</protein>
<dbReference type="GO" id="GO:0009253">
    <property type="term" value="P:peptidoglycan catabolic process"/>
    <property type="evidence" value="ECO:0007669"/>
    <property type="project" value="InterPro"/>
</dbReference>
<dbReference type="AlphaFoldDB" id="A0A0R2FBJ8"/>
<proteinExistence type="inferred from homology"/>
<name>A0A0R2FBJ8_9LACO</name>
<dbReference type="GO" id="GO:0003796">
    <property type="term" value="F:lysozyme activity"/>
    <property type="evidence" value="ECO:0007669"/>
    <property type="project" value="InterPro"/>
</dbReference>
<dbReference type="InterPro" id="IPR002053">
    <property type="entry name" value="Glyco_hydro_25"/>
</dbReference>
<reference evidence="3 4" key="1">
    <citation type="journal article" date="2015" name="Genome Announc.">
        <title>Expanding the biotechnology potential of lactobacilli through comparative genomics of 213 strains and associated genera.</title>
        <authorList>
            <person name="Sun Z."/>
            <person name="Harris H.M."/>
            <person name="McCann A."/>
            <person name="Guo C."/>
            <person name="Argimon S."/>
            <person name="Zhang W."/>
            <person name="Yang X."/>
            <person name="Jeffery I.B."/>
            <person name="Cooney J.C."/>
            <person name="Kagawa T.F."/>
            <person name="Liu W."/>
            <person name="Song Y."/>
            <person name="Salvetti E."/>
            <person name="Wrobel A."/>
            <person name="Rasinkangas P."/>
            <person name="Parkhill J."/>
            <person name="Rea M.C."/>
            <person name="O'Sullivan O."/>
            <person name="Ritari J."/>
            <person name="Douillard F.P."/>
            <person name="Paul Ross R."/>
            <person name="Yang R."/>
            <person name="Briner A.E."/>
            <person name="Felis G.E."/>
            <person name="de Vos W.M."/>
            <person name="Barrangou R."/>
            <person name="Klaenhammer T.R."/>
            <person name="Caufield P.W."/>
            <person name="Cui Y."/>
            <person name="Zhang H."/>
            <person name="O'Toole P.W."/>
        </authorList>
    </citation>
    <scope>NUCLEOTIDE SEQUENCE [LARGE SCALE GENOMIC DNA]</scope>
    <source>
        <strain evidence="3 4">DSM 22697</strain>
    </source>
</reference>
<keyword evidence="2" id="KW-0732">Signal</keyword>
<evidence type="ECO:0000256" key="1">
    <source>
        <dbReference type="ARBA" id="ARBA00010646"/>
    </source>
</evidence>
<dbReference type="GO" id="GO:0016998">
    <property type="term" value="P:cell wall macromolecule catabolic process"/>
    <property type="evidence" value="ECO:0007669"/>
    <property type="project" value="InterPro"/>
</dbReference>
<gene>
    <name evidence="3" type="ORF">FC75_GL002367</name>
</gene>
<dbReference type="GO" id="GO:0016052">
    <property type="term" value="P:carbohydrate catabolic process"/>
    <property type="evidence" value="ECO:0007669"/>
    <property type="project" value="TreeGrafter"/>
</dbReference>
<dbReference type="STRING" id="1423730.FC75_GL002367"/>
<organism evidence="3 4">
    <name type="scientific">Lacticaseibacillus camelliae DSM 22697 = JCM 13995</name>
    <dbReference type="NCBI Taxonomy" id="1423730"/>
    <lineage>
        <taxon>Bacteria</taxon>
        <taxon>Bacillati</taxon>
        <taxon>Bacillota</taxon>
        <taxon>Bacilli</taxon>
        <taxon>Lactobacillales</taxon>
        <taxon>Lactobacillaceae</taxon>
        <taxon>Lacticaseibacillus</taxon>
    </lineage>
</organism>
<dbReference type="PANTHER" id="PTHR34135">
    <property type="entry name" value="LYSOZYME"/>
    <property type="match status" value="1"/>
</dbReference>
<feature type="chain" id="PRO_5006416891" evidence="2">
    <location>
        <begin position="25"/>
        <end position="738"/>
    </location>
</feature>
<dbReference type="InterPro" id="IPR017853">
    <property type="entry name" value="GH"/>
</dbReference>
<dbReference type="PROSITE" id="PS51904">
    <property type="entry name" value="GLYCOSYL_HYDROL_F25_2"/>
    <property type="match status" value="1"/>
</dbReference>
<dbReference type="PANTHER" id="PTHR34135:SF2">
    <property type="entry name" value="LYSOZYME"/>
    <property type="match status" value="1"/>
</dbReference>
<comment type="similarity">
    <text evidence="1">Belongs to the glycosyl hydrolase 25 family.</text>
</comment>
<dbReference type="PATRIC" id="fig|1423730.4.peg.2455"/>
<feature type="signal peptide" evidence="2">
    <location>
        <begin position="1"/>
        <end position="24"/>
    </location>
</feature>
<evidence type="ECO:0000313" key="4">
    <source>
        <dbReference type="Proteomes" id="UP000050865"/>
    </source>
</evidence>
<comment type="caution">
    <text evidence="3">The sequence shown here is derived from an EMBL/GenBank/DDBJ whole genome shotgun (WGS) entry which is preliminary data.</text>
</comment>
<dbReference type="Pfam" id="PF01183">
    <property type="entry name" value="Glyco_hydro_25"/>
    <property type="match status" value="1"/>
</dbReference>
<keyword evidence="4" id="KW-1185">Reference proteome</keyword>
<dbReference type="Gene3D" id="3.20.20.80">
    <property type="entry name" value="Glycosidases"/>
    <property type="match status" value="1"/>
</dbReference>
<sequence length="738" mass="80346">MDMKLAGLFLLVAAGFLIGQPVQADTSTMTTVTDAGAGVEKTLSVFDLNMHANNQQNDSQNHTMGGVLTDEALKASIDSSGSTSSLHYLRMPASMPEASVSEWVKVAQQVATADRMKTGRTQEIILTDATVATVQIGSSSIPRVDAVDVSSYQDWMTQADFTKLKRLGVSTVIVKVTEGSSYTNSAAKTQIAYAKAAGLKVDVYDYIRFTSASQAQAEARYTASAMEGLGLSKATLIFADIEENSVPAADLTNYWSALNAAGYRNHGVYTGGGYAESATAIASVGSAKTWYAQYPDTPSASSLWDTSYGAWQFSSSAQIPGGSTSGMVDVSHDYQGLLKGSSTVAAQGPWIADNQYVTVTHTGYPLYSDFNWTVKQPISNVYHKTYHATGQYHHQNGSTYLSLYDNGGRWQGYINVKGVDVSGGQQGVHFADDRYVTFTHSGYPLYSSFAWDVRHSGSSVYQNTYHSTGIYHHFNGATYLSLYNGIGAWMGYVNANAVSVASGQQGLWQAKSGYLMANSSADTIWSSFNFTKGVKTTKGKYLRVNGMYHHANGSVYYSVYDPNTGAWKGYLNAKAGSFQTTAAGPKQPDNRYVTVTHTGYPLYSSWNWAIIHTGSSVYHQTFHSTGIYHHINGGTYLSLYDVNGIWAGWINANAVEVGSGQQGPWFADNRRVKVTHVGYPLYSNWNWSVRHTGSSVYGRTFKSTGKYYHFNGSTYLSLYDNSGAWYGYMNANGVEVVR</sequence>